<evidence type="ECO:0000313" key="2">
    <source>
        <dbReference type="EMBL" id="MDR7664909.1"/>
    </source>
</evidence>
<keyword evidence="1" id="KW-0812">Transmembrane</keyword>
<dbReference type="EMBL" id="JAVKPK010000010">
    <property type="protein sequence ID" value="MDR7664909.1"/>
    <property type="molecule type" value="Genomic_DNA"/>
</dbReference>
<name>A0ABU2CYU0_9EURY</name>
<evidence type="ECO:0000256" key="1">
    <source>
        <dbReference type="SAM" id="Phobius"/>
    </source>
</evidence>
<keyword evidence="3" id="KW-1185">Reference proteome</keyword>
<feature type="transmembrane region" description="Helical" evidence="1">
    <location>
        <begin position="38"/>
        <end position="58"/>
    </location>
</feature>
<feature type="transmembrane region" description="Helical" evidence="1">
    <location>
        <begin position="132"/>
        <end position="154"/>
    </location>
</feature>
<comment type="caution">
    <text evidence="2">The sequence shown here is derived from an EMBL/GenBank/DDBJ whole genome shotgun (WGS) entry which is preliminary data.</text>
</comment>
<proteinExistence type="predicted"/>
<evidence type="ECO:0000313" key="3">
    <source>
        <dbReference type="Proteomes" id="UP001246244"/>
    </source>
</evidence>
<feature type="transmembrane region" description="Helical" evidence="1">
    <location>
        <begin position="6"/>
        <end position="31"/>
    </location>
</feature>
<organism evidence="2 3">
    <name type="scientific">Methanosarcina baikalica</name>
    <dbReference type="NCBI Taxonomy" id="3073890"/>
    <lineage>
        <taxon>Archaea</taxon>
        <taxon>Methanobacteriati</taxon>
        <taxon>Methanobacteriota</taxon>
        <taxon>Stenosarchaea group</taxon>
        <taxon>Methanomicrobia</taxon>
        <taxon>Methanosarcinales</taxon>
        <taxon>Methanosarcinaceae</taxon>
        <taxon>Methanosarcina</taxon>
    </lineage>
</organism>
<keyword evidence="1" id="KW-1133">Transmembrane helix</keyword>
<accession>A0ABU2CYU0</accession>
<protein>
    <submittedName>
        <fullName evidence="2">Uncharacterized protein</fullName>
    </submittedName>
</protein>
<reference evidence="3" key="1">
    <citation type="submission" date="2023-07" db="EMBL/GenBank/DDBJ databases">
        <title>Whole-genome sequencing of a new Methanosarcina sp. Z-7115.</title>
        <authorList>
            <person name="Zhilina T.N."/>
            <person name="Merkel A.Y."/>
        </authorList>
    </citation>
    <scope>NUCLEOTIDE SEQUENCE [LARGE SCALE GENOMIC DNA]</scope>
    <source>
        <strain evidence="3">Z-7115</strain>
    </source>
</reference>
<sequence>MDEGLAFALIIPIFFILIPISISFVILYAILRDKKLSIAGSIIGLPLAFGIAYAIPISDGEGIIWYLMNIDLVAGSPFAPYIMAIFFGMFTAFMGLIATKIMVRVPNLLKKNLEALQGNEAEVNSKKKLDNLWIFIFVIVAAYLFYTFILPIFFNI</sequence>
<dbReference type="Proteomes" id="UP001246244">
    <property type="component" value="Unassembled WGS sequence"/>
</dbReference>
<keyword evidence="1" id="KW-0472">Membrane</keyword>
<feature type="transmembrane region" description="Helical" evidence="1">
    <location>
        <begin position="78"/>
        <end position="103"/>
    </location>
</feature>
<dbReference type="RefSeq" id="WP_310574933.1">
    <property type="nucleotide sequence ID" value="NZ_JAVKPK010000010.1"/>
</dbReference>
<gene>
    <name evidence="2" type="ORF">RG963_03715</name>
</gene>